<sequence>MAEDDWVVDGIRPGQSGDSPSLTVMISVVSRLMSTIFNCRGRPPGIVAAPVCEFLSMNIGHKQHQTSMHILHSLQNRRRLSRHKKSTG</sequence>
<organism evidence="1 2">
    <name type="scientific">Scophthalmus maximus</name>
    <name type="common">Turbot</name>
    <name type="synonym">Psetta maxima</name>
    <dbReference type="NCBI Taxonomy" id="52904"/>
    <lineage>
        <taxon>Eukaryota</taxon>
        <taxon>Metazoa</taxon>
        <taxon>Chordata</taxon>
        <taxon>Craniata</taxon>
        <taxon>Vertebrata</taxon>
        <taxon>Euteleostomi</taxon>
        <taxon>Actinopterygii</taxon>
        <taxon>Neopterygii</taxon>
        <taxon>Teleostei</taxon>
        <taxon>Neoteleostei</taxon>
        <taxon>Acanthomorphata</taxon>
        <taxon>Carangaria</taxon>
        <taxon>Pleuronectiformes</taxon>
        <taxon>Pleuronectoidei</taxon>
        <taxon>Scophthalmidae</taxon>
        <taxon>Scophthalmus</taxon>
    </lineage>
</organism>
<evidence type="ECO:0000313" key="1">
    <source>
        <dbReference type="EMBL" id="KAF0023035.1"/>
    </source>
</evidence>
<gene>
    <name evidence="1" type="ORF">F2P81_025016</name>
</gene>
<name>A0A6A4RS80_SCOMX</name>
<protein>
    <submittedName>
        <fullName evidence="1">Uncharacterized protein</fullName>
    </submittedName>
</protein>
<reference evidence="1 2" key="1">
    <citation type="submission" date="2019-06" db="EMBL/GenBank/DDBJ databases">
        <title>Draft genomes of female and male turbot (Scophthalmus maximus).</title>
        <authorList>
            <person name="Xu H."/>
            <person name="Xu X.-W."/>
            <person name="Shao C."/>
            <person name="Chen S."/>
        </authorList>
    </citation>
    <scope>NUCLEOTIDE SEQUENCE [LARGE SCALE GENOMIC DNA]</scope>
    <source>
        <strain evidence="1">Ysfricsl-2016a</strain>
        <tissue evidence="1">Blood</tissue>
    </source>
</reference>
<dbReference type="AlphaFoldDB" id="A0A6A4RS80"/>
<dbReference type="EMBL" id="VEVO01000023">
    <property type="protein sequence ID" value="KAF0023035.1"/>
    <property type="molecule type" value="Genomic_DNA"/>
</dbReference>
<proteinExistence type="predicted"/>
<comment type="caution">
    <text evidence="1">The sequence shown here is derived from an EMBL/GenBank/DDBJ whole genome shotgun (WGS) entry which is preliminary data.</text>
</comment>
<accession>A0A6A4RS80</accession>
<dbReference type="Proteomes" id="UP000438429">
    <property type="component" value="Unassembled WGS sequence"/>
</dbReference>
<evidence type="ECO:0000313" key="2">
    <source>
        <dbReference type="Proteomes" id="UP000438429"/>
    </source>
</evidence>